<keyword evidence="2" id="KW-1185">Reference proteome</keyword>
<gene>
    <name evidence="1" type="ORF">FVEG_15553</name>
</gene>
<dbReference type="AlphaFoldDB" id="W7M743"/>
<dbReference type="KEGG" id="fvr:FVEG_15553"/>
<dbReference type="GeneID" id="30072429"/>
<name>W7M743_GIBM7</name>
<dbReference type="Proteomes" id="UP000009096">
    <property type="component" value="Chromosome 4"/>
</dbReference>
<dbReference type="EMBL" id="DS022246">
    <property type="protein sequence ID" value="EWG43309.1"/>
    <property type="molecule type" value="Genomic_DNA"/>
</dbReference>
<accession>W7M743</accession>
<evidence type="ECO:0000313" key="1">
    <source>
        <dbReference type="EMBL" id="EWG43309.1"/>
    </source>
</evidence>
<organism evidence="1 2">
    <name type="scientific">Gibberella moniliformis (strain M3125 / FGSC 7600)</name>
    <name type="common">Maize ear and stalk rot fungus</name>
    <name type="synonym">Fusarium verticillioides</name>
    <dbReference type="NCBI Taxonomy" id="334819"/>
    <lineage>
        <taxon>Eukaryota</taxon>
        <taxon>Fungi</taxon>
        <taxon>Dikarya</taxon>
        <taxon>Ascomycota</taxon>
        <taxon>Pezizomycotina</taxon>
        <taxon>Sordariomycetes</taxon>
        <taxon>Hypocreomycetidae</taxon>
        <taxon>Hypocreales</taxon>
        <taxon>Nectriaceae</taxon>
        <taxon>Fusarium</taxon>
        <taxon>Fusarium fujikuroi species complex</taxon>
    </lineage>
</organism>
<proteinExistence type="predicted"/>
<dbReference type="RefSeq" id="XP_018749500.1">
    <property type="nucleotide sequence ID" value="XM_018904692.1"/>
</dbReference>
<sequence>MGTEWDELMKWMSRFKWRKHHRKIRLEENDAVDDVKRKPDDKTQPQCEIGPEITMIVRTNDNQQIESQV</sequence>
<dbReference type="VEuPathDB" id="FungiDB:FVEG_15553"/>
<reference evidence="1 2" key="1">
    <citation type="journal article" date="2010" name="Nature">
        <title>Comparative genomics reveals mobile pathogenicity chromosomes in Fusarium.</title>
        <authorList>
            <person name="Ma L.J."/>
            <person name="van der Does H.C."/>
            <person name="Borkovich K.A."/>
            <person name="Coleman J.J."/>
            <person name="Daboussi M.J."/>
            <person name="Di Pietro A."/>
            <person name="Dufresne M."/>
            <person name="Freitag M."/>
            <person name="Grabherr M."/>
            <person name="Henrissat B."/>
            <person name="Houterman P.M."/>
            <person name="Kang S."/>
            <person name="Shim W.B."/>
            <person name="Woloshuk C."/>
            <person name="Xie X."/>
            <person name="Xu J.R."/>
            <person name="Antoniw J."/>
            <person name="Baker S.E."/>
            <person name="Bluhm B.H."/>
            <person name="Breakspear A."/>
            <person name="Brown D.W."/>
            <person name="Butchko R.A."/>
            <person name="Chapman S."/>
            <person name="Coulson R."/>
            <person name="Coutinho P.M."/>
            <person name="Danchin E.G."/>
            <person name="Diener A."/>
            <person name="Gale L.R."/>
            <person name="Gardiner D.M."/>
            <person name="Goff S."/>
            <person name="Hammond-Kosack K.E."/>
            <person name="Hilburn K."/>
            <person name="Hua-Van A."/>
            <person name="Jonkers W."/>
            <person name="Kazan K."/>
            <person name="Kodira C.D."/>
            <person name="Koehrsen M."/>
            <person name="Kumar L."/>
            <person name="Lee Y.H."/>
            <person name="Li L."/>
            <person name="Manners J.M."/>
            <person name="Miranda-Saavedra D."/>
            <person name="Mukherjee M."/>
            <person name="Park G."/>
            <person name="Park J."/>
            <person name="Park S.Y."/>
            <person name="Proctor R.H."/>
            <person name="Regev A."/>
            <person name="Ruiz-Roldan M.C."/>
            <person name="Sain D."/>
            <person name="Sakthikumar S."/>
            <person name="Sykes S."/>
            <person name="Schwartz D.C."/>
            <person name="Turgeon B.G."/>
            <person name="Wapinski I."/>
            <person name="Yoder O."/>
            <person name="Young S."/>
            <person name="Zeng Q."/>
            <person name="Zhou S."/>
            <person name="Galagan J."/>
            <person name="Cuomo C.A."/>
            <person name="Kistler H.C."/>
            <person name="Rep M."/>
        </authorList>
    </citation>
    <scope>NUCLEOTIDE SEQUENCE [LARGE SCALE GENOMIC DNA]</scope>
    <source>
        <strain evidence="2">M3125 / FGSC 7600</strain>
    </source>
</reference>
<dbReference type="EMBL" id="CM000581">
    <property type="protein sequence ID" value="EWG43309.1"/>
    <property type="molecule type" value="Genomic_DNA"/>
</dbReference>
<evidence type="ECO:0000313" key="2">
    <source>
        <dbReference type="Proteomes" id="UP000009096"/>
    </source>
</evidence>
<protein>
    <submittedName>
        <fullName evidence="1">Uncharacterized protein</fullName>
    </submittedName>
</protein>